<gene>
    <name evidence="1" type="ORF">OU419_09440</name>
</gene>
<dbReference type="InterPro" id="IPR029044">
    <property type="entry name" value="Nucleotide-diphossugar_trans"/>
</dbReference>
<reference evidence="1" key="1">
    <citation type="submission" date="2022-11" db="EMBL/GenBank/DDBJ databases">
        <title>Pseudomonas triclosanedens sp. nov., a triclosan degrader isolated from activated sludge.</title>
        <authorList>
            <person name="Yin Y."/>
            <person name="Lu Z."/>
        </authorList>
    </citation>
    <scope>NUCLEOTIDE SEQUENCE</scope>
    <source>
        <strain evidence="1">ZM23</strain>
    </source>
</reference>
<dbReference type="SUPFAM" id="SSF53448">
    <property type="entry name" value="Nucleotide-diphospho-sugar transferases"/>
    <property type="match status" value="1"/>
</dbReference>
<protein>
    <submittedName>
        <fullName evidence="1">Sulfotransferase</fullName>
    </submittedName>
</protein>
<evidence type="ECO:0000313" key="2">
    <source>
        <dbReference type="Proteomes" id="UP001163624"/>
    </source>
</evidence>
<evidence type="ECO:0000313" key="1">
    <source>
        <dbReference type="EMBL" id="WAI51451.1"/>
    </source>
</evidence>
<sequence>MNSSSIFASEAAGDLPEIIFVVHGGDLEAKAALLAATLRARLGFGFPIVAAVAVPSMVWGELSPSSLRLFSRLQVTLRLICNVFGASYPIGNKFSALSLGRDDRASLFLDSDMYCMSCPDFSEFHSYSAAFKPADMALVPTSTGFWKHLYSLWGMDVPLLRVIASVSGELMPPYFNAGFMWLRNAADFSTQWLEIAQRIAVEPEVEYRWPWLDQLSLPIAAAYMRLSVKVLCERYNYPLHLKPLPADRTPYFCHYHDPSVLSREPSILRDLYMLQMRWPELGEVLSKFANWKPVLDDMRVLMRCHGEYAGENLIITGPPRSGTSFLCRVLSERLQTVIINEPAEIFQALSDAYSPWGLPHLYANLRREVTAGRPVMNKHVDGRLVSDTAREPNIAAPYIAPIRGPGFTLGTKNTLAYLSRLPSLLRVMPDARVVALVRHPYDSLASWEATFDHLRLADVEAQPFGGLDDPSMTGCQKAALREIAATECLPVRRALWWRFLVTQLLDAGNRVRWLRYEDFMRAPHAMAELLMTDAPLPELRPLRCAGRMDAPQRELVAGVLCEMAERLQYVL</sequence>
<proteinExistence type="predicted"/>
<dbReference type="Pfam" id="PF13469">
    <property type="entry name" value="Sulfotransfer_3"/>
    <property type="match status" value="1"/>
</dbReference>
<dbReference type="RefSeq" id="WP_254471911.1">
    <property type="nucleotide sequence ID" value="NZ_CP113432.1"/>
</dbReference>
<dbReference type="Proteomes" id="UP001163624">
    <property type="component" value="Chromosome"/>
</dbReference>
<dbReference type="Gene3D" id="3.40.50.300">
    <property type="entry name" value="P-loop containing nucleotide triphosphate hydrolases"/>
    <property type="match status" value="1"/>
</dbReference>
<name>A0ABY7A361_9PSED</name>
<accession>A0ABY7A361</accession>
<dbReference type="SUPFAM" id="SSF52540">
    <property type="entry name" value="P-loop containing nucleoside triphosphate hydrolases"/>
    <property type="match status" value="1"/>
</dbReference>
<organism evidence="1 2">
    <name type="scientific">Pseudomonas triclosanedens</name>
    <dbReference type="NCBI Taxonomy" id="2961893"/>
    <lineage>
        <taxon>Bacteria</taxon>
        <taxon>Pseudomonadati</taxon>
        <taxon>Pseudomonadota</taxon>
        <taxon>Gammaproteobacteria</taxon>
        <taxon>Pseudomonadales</taxon>
        <taxon>Pseudomonadaceae</taxon>
        <taxon>Pseudomonas</taxon>
    </lineage>
</organism>
<dbReference type="EMBL" id="CP113432">
    <property type="protein sequence ID" value="WAI51451.1"/>
    <property type="molecule type" value="Genomic_DNA"/>
</dbReference>
<keyword evidence="2" id="KW-1185">Reference proteome</keyword>
<dbReference type="InterPro" id="IPR027417">
    <property type="entry name" value="P-loop_NTPase"/>
</dbReference>